<keyword evidence="3" id="KW-1185">Reference proteome</keyword>
<gene>
    <name evidence="2" type="ORF">BDV96DRAFT_650224</name>
</gene>
<dbReference type="AlphaFoldDB" id="A0A6A5YX11"/>
<feature type="region of interest" description="Disordered" evidence="1">
    <location>
        <begin position="138"/>
        <end position="177"/>
    </location>
</feature>
<dbReference type="EMBL" id="ML977335">
    <property type="protein sequence ID" value="KAF2111117.1"/>
    <property type="molecule type" value="Genomic_DNA"/>
</dbReference>
<feature type="compositionally biased region" description="Basic and acidic residues" evidence="1">
    <location>
        <begin position="167"/>
        <end position="177"/>
    </location>
</feature>
<reference evidence="2" key="1">
    <citation type="journal article" date="2020" name="Stud. Mycol.">
        <title>101 Dothideomycetes genomes: a test case for predicting lifestyles and emergence of pathogens.</title>
        <authorList>
            <person name="Haridas S."/>
            <person name="Albert R."/>
            <person name="Binder M."/>
            <person name="Bloem J."/>
            <person name="Labutti K."/>
            <person name="Salamov A."/>
            <person name="Andreopoulos B."/>
            <person name="Baker S."/>
            <person name="Barry K."/>
            <person name="Bills G."/>
            <person name="Bluhm B."/>
            <person name="Cannon C."/>
            <person name="Castanera R."/>
            <person name="Culley D."/>
            <person name="Daum C."/>
            <person name="Ezra D."/>
            <person name="Gonzalez J."/>
            <person name="Henrissat B."/>
            <person name="Kuo A."/>
            <person name="Liang C."/>
            <person name="Lipzen A."/>
            <person name="Lutzoni F."/>
            <person name="Magnuson J."/>
            <person name="Mondo S."/>
            <person name="Nolan M."/>
            <person name="Ohm R."/>
            <person name="Pangilinan J."/>
            <person name="Park H.-J."/>
            <person name="Ramirez L."/>
            <person name="Alfaro M."/>
            <person name="Sun H."/>
            <person name="Tritt A."/>
            <person name="Yoshinaga Y."/>
            <person name="Zwiers L.-H."/>
            <person name="Turgeon B."/>
            <person name="Goodwin S."/>
            <person name="Spatafora J."/>
            <person name="Crous P."/>
            <person name="Grigoriev I."/>
        </authorList>
    </citation>
    <scope>NUCLEOTIDE SEQUENCE</scope>
    <source>
        <strain evidence="2">CBS 627.86</strain>
    </source>
</reference>
<proteinExistence type="predicted"/>
<dbReference type="Proteomes" id="UP000799770">
    <property type="component" value="Unassembled WGS sequence"/>
</dbReference>
<evidence type="ECO:0000313" key="2">
    <source>
        <dbReference type="EMBL" id="KAF2111117.1"/>
    </source>
</evidence>
<evidence type="ECO:0000313" key="3">
    <source>
        <dbReference type="Proteomes" id="UP000799770"/>
    </source>
</evidence>
<name>A0A6A5YX11_9PLEO</name>
<protein>
    <submittedName>
        <fullName evidence="2">Uncharacterized protein</fullName>
    </submittedName>
</protein>
<feature type="compositionally biased region" description="Basic and acidic residues" evidence="1">
    <location>
        <begin position="138"/>
        <end position="160"/>
    </location>
</feature>
<evidence type="ECO:0000256" key="1">
    <source>
        <dbReference type="SAM" id="MobiDB-lite"/>
    </source>
</evidence>
<organism evidence="2 3">
    <name type="scientific">Lophiotrema nucula</name>
    <dbReference type="NCBI Taxonomy" id="690887"/>
    <lineage>
        <taxon>Eukaryota</taxon>
        <taxon>Fungi</taxon>
        <taxon>Dikarya</taxon>
        <taxon>Ascomycota</taxon>
        <taxon>Pezizomycotina</taxon>
        <taxon>Dothideomycetes</taxon>
        <taxon>Pleosporomycetidae</taxon>
        <taxon>Pleosporales</taxon>
        <taxon>Lophiotremataceae</taxon>
        <taxon>Lophiotrema</taxon>
    </lineage>
</organism>
<sequence>MSNPVVSNVGDESVKKTMFQGDVTAAPVYVPEDPNDPKPGIKKRRTASYVSDITKLVKEIDRVSELRMELEKPRKHPGKTRAVVYKQTGIFPVKFQELYRSDLIDEKTVDGDIEVNTGKYEAWNNLIGKLEEKVAEKKEARRLREEAKAEEERKARDTRQAECSAKAGREGGSKSKA</sequence>
<accession>A0A6A5YX11</accession>